<evidence type="ECO:0000259" key="1">
    <source>
        <dbReference type="Pfam" id="PF00849"/>
    </source>
</evidence>
<reference evidence="2" key="2">
    <citation type="journal article" date="2021" name="PeerJ">
        <title>Extensive microbial diversity within the chicken gut microbiome revealed by metagenomics and culture.</title>
        <authorList>
            <person name="Gilroy R."/>
            <person name="Ravi A."/>
            <person name="Getino M."/>
            <person name="Pursley I."/>
            <person name="Horton D.L."/>
            <person name="Alikhan N.F."/>
            <person name="Baker D."/>
            <person name="Gharbi K."/>
            <person name="Hall N."/>
            <person name="Watson M."/>
            <person name="Adriaenssens E.M."/>
            <person name="Foster-Nyarko E."/>
            <person name="Jarju S."/>
            <person name="Secka A."/>
            <person name="Antonio M."/>
            <person name="Oren A."/>
            <person name="Chaudhuri R.R."/>
            <person name="La Ragione R."/>
            <person name="Hildebrand F."/>
            <person name="Pallen M.J."/>
        </authorList>
    </citation>
    <scope>NUCLEOTIDE SEQUENCE</scope>
    <source>
        <strain evidence="2">7293</strain>
    </source>
</reference>
<organism evidence="2 3">
    <name type="scientific">Candidatus Ornithospirochaeta stercoripullorum</name>
    <dbReference type="NCBI Taxonomy" id="2840899"/>
    <lineage>
        <taxon>Bacteria</taxon>
        <taxon>Pseudomonadati</taxon>
        <taxon>Spirochaetota</taxon>
        <taxon>Spirochaetia</taxon>
        <taxon>Spirochaetales</taxon>
        <taxon>Spirochaetaceae</taxon>
        <taxon>Spirochaetaceae incertae sedis</taxon>
        <taxon>Candidatus Ornithospirochaeta</taxon>
    </lineage>
</organism>
<dbReference type="PANTHER" id="PTHR21600">
    <property type="entry name" value="MITOCHONDRIAL RNA PSEUDOURIDINE SYNTHASE"/>
    <property type="match status" value="1"/>
</dbReference>
<protein>
    <submittedName>
        <fullName evidence="2">RNA pseudouridine synthase</fullName>
    </submittedName>
</protein>
<dbReference type="AlphaFoldDB" id="A0A9D9E3D9"/>
<gene>
    <name evidence="2" type="ORF">IAA97_09440</name>
</gene>
<evidence type="ECO:0000313" key="3">
    <source>
        <dbReference type="Proteomes" id="UP000823615"/>
    </source>
</evidence>
<dbReference type="Pfam" id="PF00849">
    <property type="entry name" value="PseudoU_synth_2"/>
    <property type="match status" value="1"/>
</dbReference>
<dbReference type="InterPro" id="IPR006145">
    <property type="entry name" value="PsdUridine_synth_RsuA/RluA"/>
</dbReference>
<dbReference type="Proteomes" id="UP000823615">
    <property type="component" value="Unassembled WGS sequence"/>
</dbReference>
<reference evidence="2" key="1">
    <citation type="submission" date="2020-10" db="EMBL/GenBank/DDBJ databases">
        <authorList>
            <person name="Gilroy R."/>
        </authorList>
    </citation>
    <scope>NUCLEOTIDE SEQUENCE</scope>
    <source>
        <strain evidence="2">7293</strain>
    </source>
</reference>
<dbReference type="GO" id="GO:0003723">
    <property type="term" value="F:RNA binding"/>
    <property type="evidence" value="ECO:0007669"/>
    <property type="project" value="InterPro"/>
</dbReference>
<dbReference type="SUPFAM" id="SSF55120">
    <property type="entry name" value="Pseudouridine synthase"/>
    <property type="match status" value="1"/>
</dbReference>
<dbReference type="InterPro" id="IPR050188">
    <property type="entry name" value="RluA_PseudoU_synthase"/>
</dbReference>
<dbReference type="GO" id="GO:0009982">
    <property type="term" value="F:pseudouridine synthase activity"/>
    <property type="evidence" value="ECO:0007669"/>
    <property type="project" value="InterPro"/>
</dbReference>
<feature type="domain" description="Pseudouridine synthase RsuA/RluA-like" evidence="1">
    <location>
        <begin position="57"/>
        <end position="184"/>
    </location>
</feature>
<comment type="caution">
    <text evidence="2">The sequence shown here is derived from an EMBL/GenBank/DDBJ whole genome shotgun (WGS) entry which is preliminary data.</text>
</comment>
<name>A0A9D9E3D9_9SPIO</name>
<evidence type="ECO:0000313" key="2">
    <source>
        <dbReference type="EMBL" id="MBO8437185.1"/>
    </source>
</evidence>
<proteinExistence type="predicted"/>
<dbReference type="PANTHER" id="PTHR21600:SF40">
    <property type="entry name" value="PSEUDOURIDYLATE SYNTHASE RPUSD2"/>
    <property type="match status" value="1"/>
</dbReference>
<sequence length="226" mass="25250">MTTTKLLFEGPDTLVYWKESGIPTVPLRTTIDGRTLLSIAAAYHPEVRCCHGVNGWEGGVIHRLDNLTKGLVLIARSQKAYDALMQQQKKDMIQKEYRAIVTKGRAIDEGFEPYPFLDPFGGFSTITTYFRSFGPGGKSVRPVAANKRYAKGHIYTTMIEPEDEETLRCTITRGFRHQIRAHLAWAGYPIRGDVQYGGIADDDFGLEAVSISYIEPCSGRKLTITV</sequence>
<dbReference type="GO" id="GO:0000455">
    <property type="term" value="P:enzyme-directed rRNA pseudouridine synthesis"/>
    <property type="evidence" value="ECO:0007669"/>
    <property type="project" value="TreeGrafter"/>
</dbReference>
<dbReference type="EMBL" id="JADIMT010000106">
    <property type="protein sequence ID" value="MBO8437185.1"/>
    <property type="molecule type" value="Genomic_DNA"/>
</dbReference>
<accession>A0A9D9E3D9</accession>
<dbReference type="CDD" id="cd02869">
    <property type="entry name" value="PseudoU_synth_RluA_like"/>
    <property type="match status" value="1"/>
</dbReference>
<dbReference type="InterPro" id="IPR020103">
    <property type="entry name" value="PsdUridine_synth_cat_dom_sf"/>
</dbReference>
<dbReference type="GO" id="GO:0140098">
    <property type="term" value="F:catalytic activity, acting on RNA"/>
    <property type="evidence" value="ECO:0007669"/>
    <property type="project" value="UniProtKB-ARBA"/>
</dbReference>
<dbReference type="Gene3D" id="3.30.2350.10">
    <property type="entry name" value="Pseudouridine synthase"/>
    <property type="match status" value="1"/>
</dbReference>